<dbReference type="NCBIfam" id="NF002519">
    <property type="entry name" value="PRK01908.1"/>
    <property type="match status" value="1"/>
</dbReference>
<dbReference type="Pfam" id="PF04205">
    <property type="entry name" value="FMN_bind"/>
    <property type="match status" value="1"/>
</dbReference>
<dbReference type="SMART" id="SM00900">
    <property type="entry name" value="FMN_bind"/>
    <property type="match status" value="1"/>
</dbReference>
<protein>
    <recommendedName>
        <fullName evidence="6">Ion-translocating oxidoreductase complex subunit G</fullName>
        <ecNumber evidence="6">7.-.-.-</ecNumber>
    </recommendedName>
    <alternativeName>
        <fullName evidence="6">Rnf electron transport complex subunit G</fullName>
    </alternativeName>
</protein>
<feature type="modified residue" description="FMN phosphoryl threonine" evidence="6">
    <location>
        <position position="179"/>
    </location>
</feature>
<accession>A0ABY6N5H4</accession>
<keyword evidence="6" id="KW-0997">Cell inner membrane</keyword>
<keyword evidence="1 6" id="KW-0813">Transport</keyword>
<dbReference type="EMBL" id="CP100390">
    <property type="protein sequence ID" value="UZE97376.1"/>
    <property type="molecule type" value="Genomic_DNA"/>
</dbReference>
<dbReference type="InterPro" id="IPR007329">
    <property type="entry name" value="FMN-bd"/>
</dbReference>
<evidence type="ECO:0000256" key="2">
    <source>
        <dbReference type="ARBA" id="ARBA00022553"/>
    </source>
</evidence>
<evidence type="ECO:0000256" key="4">
    <source>
        <dbReference type="ARBA" id="ARBA00022643"/>
    </source>
</evidence>
<keyword evidence="4 6" id="KW-0288">FMN</keyword>
<comment type="subunit">
    <text evidence="6">The complex is composed of six subunits: RnfA, RnfB, RnfC, RnfD, RnfE and RnfG.</text>
</comment>
<evidence type="ECO:0000313" key="10">
    <source>
        <dbReference type="Proteomes" id="UP001163739"/>
    </source>
</evidence>
<keyword evidence="2 6" id="KW-0597">Phosphoprotein</keyword>
<evidence type="ECO:0000256" key="6">
    <source>
        <dbReference type="HAMAP-Rule" id="MF_00479"/>
    </source>
</evidence>
<evidence type="ECO:0000256" key="7">
    <source>
        <dbReference type="SAM" id="Phobius"/>
    </source>
</evidence>
<keyword evidence="3 6" id="KW-0285">Flavoprotein</keyword>
<comment type="similarity">
    <text evidence="6">Belongs to the RnfG family.</text>
</comment>
<gene>
    <name evidence="9" type="primary">rsxG</name>
    <name evidence="6" type="synonym">rnfG</name>
    <name evidence="9" type="ORF">NKI27_06400</name>
</gene>
<evidence type="ECO:0000256" key="5">
    <source>
        <dbReference type="ARBA" id="ARBA00022982"/>
    </source>
</evidence>
<dbReference type="Proteomes" id="UP001163739">
    <property type="component" value="Chromosome"/>
</dbReference>
<dbReference type="PIRSF" id="PIRSF006091">
    <property type="entry name" value="E_trnsport_RnfG"/>
    <property type="match status" value="1"/>
</dbReference>
<keyword evidence="10" id="KW-1185">Reference proteome</keyword>
<sequence>MDSIKQSITRSVIGLGIFAIITAGLIAATQIMTKETIEKQVKKAQSKALLQIISHEEHDNDLLEDTFLLEAGGLLNLPNSKEAYIARNDDMATAIILPVVAENGYSGPISMIVGIEANGKVKGVRVINHKETPGLGDKIDIKKSDWIKQFEGVSLTQPAPDQWKVKKDDGEFDQLTGATITPRAIVSGVHNALNFFEQNKVELLKALPSPQLSVEGDSNGQ</sequence>
<feature type="domain" description="FMN-binding" evidence="8">
    <location>
        <begin position="104"/>
        <end position="196"/>
    </location>
</feature>
<dbReference type="PANTHER" id="PTHR36118:SF1">
    <property type="entry name" value="ION-TRANSLOCATING OXIDOREDUCTASE COMPLEX SUBUNIT G"/>
    <property type="match status" value="1"/>
</dbReference>
<dbReference type="RefSeq" id="WP_265048850.1">
    <property type="nucleotide sequence ID" value="NZ_CP100390.1"/>
</dbReference>
<comment type="function">
    <text evidence="6">Part of a membrane-bound complex that couples electron transfer with translocation of ions across the membrane.</text>
</comment>
<dbReference type="HAMAP" id="MF_00479">
    <property type="entry name" value="RsxG_RnfG"/>
    <property type="match status" value="1"/>
</dbReference>
<name>A0ABY6N5H4_9ALTE</name>
<keyword evidence="6" id="KW-1003">Cell membrane</keyword>
<organism evidence="9 10">
    <name type="scientific">Alkalimarinus alittae</name>
    <dbReference type="NCBI Taxonomy" id="2961619"/>
    <lineage>
        <taxon>Bacteria</taxon>
        <taxon>Pseudomonadati</taxon>
        <taxon>Pseudomonadota</taxon>
        <taxon>Gammaproteobacteria</taxon>
        <taxon>Alteromonadales</taxon>
        <taxon>Alteromonadaceae</taxon>
        <taxon>Alkalimarinus</taxon>
    </lineage>
</organism>
<reference evidence="9" key="1">
    <citation type="submission" date="2022-06" db="EMBL/GenBank/DDBJ databases">
        <title>Alkalimarinus sp. nov., isolated from gut of a Alitta virens.</title>
        <authorList>
            <person name="Yang A.I."/>
            <person name="Shin N.-R."/>
        </authorList>
    </citation>
    <scope>NUCLEOTIDE SEQUENCE</scope>
    <source>
        <strain evidence="9">A2M4</strain>
    </source>
</reference>
<keyword evidence="5 6" id="KW-0249">Electron transport</keyword>
<feature type="transmembrane region" description="Helical" evidence="7">
    <location>
        <begin position="12"/>
        <end position="32"/>
    </location>
</feature>
<dbReference type="PANTHER" id="PTHR36118">
    <property type="entry name" value="ION-TRANSLOCATING OXIDOREDUCTASE COMPLEX SUBUNIT G"/>
    <property type="match status" value="1"/>
</dbReference>
<evidence type="ECO:0000259" key="8">
    <source>
        <dbReference type="SMART" id="SM00900"/>
    </source>
</evidence>
<evidence type="ECO:0000313" key="9">
    <source>
        <dbReference type="EMBL" id="UZE97376.1"/>
    </source>
</evidence>
<comment type="subcellular location">
    <subcellularLocation>
        <location evidence="6">Cell inner membrane</location>
        <topology evidence="6">Single-pass membrane protein</topology>
    </subcellularLocation>
</comment>
<comment type="cofactor">
    <cofactor evidence="6">
        <name>FMN</name>
        <dbReference type="ChEBI" id="CHEBI:58210"/>
    </cofactor>
</comment>
<keyword evidence="6 7" id="KW-0472">Membrane</keyword>
<evidence type="ECO:0000256" key="3">
    <source>
        <dbReference type="ARBA" id="ARBA00022630"/>
    </source>
</evidence>
<keyword evidence="6 7" id="KW-0812">Transmembrane</keyword>
<dbReference type="NCBIfam" id="TIGR01947">
    <property type="entry name" value="rnfG"/>
    <property type="match status" value="1"/>
</dbReference>
<proteinExistence type="inferred from homology"/>
<keyword evidence="6 7" id="KW-1133">Transmembrane helix</keyword>
<evidence type="ECO:0000256" key="1">
    <source>
        <dbReference type="ARBA" id="ARBA00022448"/>
    </source>
</evidence>
<keyword evidence="6" id="KW-1278">Translocase</keyword>
<dbReference type="InterPro" id="IPR010209">
    <property type="entry name" value="Ion_transpt_RnfG/RsxG"/>
</dbReference>
<dbReference type="EC" id="7.-.-.-" evidence="6"/>